<feature type="chain" id="PRO_5047025436" description="Secreted protein" evidence="1">
    <location>
        <begin position="24"/>
        <end position="116"/>
    </location>
</feature>
<sequence length="116" mass="13377">MHQCLRKESFVCLACCLYMLCDATLKASNHKCTCVHISATEPSEYFLQSPTLDKIWPLQRDLNPEPLSVKMPVESLLIICVFFFFCLEIKNTFCCFHPFRPLSRTAHNLPPPPTLR</sequence>
<gene>
    <name evidence="2" type="ORF">XENORESO_004140</name>
</gene>
<accession>A0ABV0W4C9</accession>
<evidence type="ECO:0008006" key="4">
    <source>
        <dbReference type="Google" id="ProtNLM"/>
    </source>
</evidence>
<dbReference type="Proteomes" id="UP001444071">
    <property type="component" value="Unassembled WGS sequence"/>
</dbReference>
<reference evidence="2 3" key="1">
    <citation type="submission" date="2021-06" db="EMBL/GenBank/DDBJ databases">
        <authorList>
            <person name="Palmer J.M."/>
        </authorList>
    </citation>
    <scope>NUCLEOTIDE SEQUENCE [LARGE SCALE GENOMIC DNA]</scope>
    <source>
        <strain evidence="2 3">XR_2019</strain>
        <tissue evidence="2">Muscle</tissue>
    </source>
</reference>
<evidence type="ECO:0000313" key="3">
    <source>
        <dbReference type="Proteomes" id="UP001444071"/>
    </source>
</evidence>
<organism evidence="2 3">
    <name type="scientific">Xenotaenia resolanae</name>
    <dbReference type="NCBI Taxonomy" id="208358"/>
    <lineage>
        <taxon>Eukaryota</taxon>
        <taxon>Metazoa</taxon>
        <taxon>Chordata</taxon>
        <taxon>Craniata</taxon>
        <taxon>Vertebrata</taxon>
        <taxon>Euteleostomi</taxon>
        <taxon>Actinopterygii</taxon>
        <taxon>Neopterygii</taxon>
        <taxon>Teleostei</taxon>
        <taxon>Neoteleostei</taxon>
        <taxon>Acanthomorphata</taxon>
        <taxon>Ovalentaria</taxon>
        <taxon>Atherinomorphae</taxon>
        <taxon>Cyprinodontiformes</taxon>
        <taxon>Goodeidae</taxon>
        <taxon>Xenotaenia</taxon>
    </lineage>
</organism>
<comment type="caution">
    <text evidence="2">The sequence shown here is derived from an EMBL/GenBank/DDBJ whole genome shotgun (WGS) entry which is preliminary data.</text>
</comment>
<dbReference type="EMBL" id="JAHRIM010030200">
    <property type="protein sequence ID" value="MEQ2264385.1"/>
    <property type="molecule type" value="Genomic_DNA"/>
</dbReference>
<feature type="signal peptide" evidence="1">
    <location>
        <begin position="1"/>
        <end position="23"/>
    </location>
</feature>
<proteinExistence type="predicted"/>
<protein>
    <recommendedName>
        <fullName evidence="4">Secreted protein</fullName>
    </recommendedName>
</protein>
<name>A0ABV0W4C9_9TELE</name>
<keyword evidence="1" id="KW-0732">Signal</keyword>
<evidence type="ECO:0000313" key="2">
    <source>
        <dbReference type="EMBL" id="MEQ2264385.1"/>
    </source>
</evidence>
<evidence type="ECO:0000256" key="1">
    <source>
        <dbReference type="SAM" id="SignalP"/>
    </source>
</evidence>
<keyword evidence="3" id="KW-1185">Reference proteome</keyword>